<evidence type="ECO:0000313" key="5">
    <source>
        <dbReference type="Proteomes" id="UP001187531"/>
    </source>
</evidence>
<feature type="chain" id="PRO_5041733030" description="MATH domain-containing protein" evidence="2">
    <location>
        <begin position="18"/>
        <end position="399"/>
    </location>
</feature>
<dbReference type="EMBL" id="JAVRJZ010000016">
    <property type="protein sequence ID" value="KAK2711249.1"/>
    <property type="molecule type" value="Genomic_DNA"/>
</dbReference>
<keyword evidence="2" id="KW-0732">Signal</keyword>
<dbReference type="Pfam" id="PF21355">
    <property type="entry name" value="TRAF-mep_MATH"/>
    <property type="match status" value="1"/>
</dbReference>
<reference evidence="4" key="1">
    <citation type="submission" date="2023-07" db="EMBL/GenBank/DDBJ databases">
        <title>Chromosome-level genome assembly of Artemia franciscana.</title>
        <authorList>
            <person name="Jo E."/>
        </authorList>
    </citation>
    <scope>NUCLEOTIDE SEQUENCE</scope>
    <source>
        <tissue evidence="4">Whole body</tissue>
    </source>
</reference>
<accession>A0AA88HQ76</accession>
<proteinExistence type="predicted"/>
<dbReference type="Gene3D" id="2.60.210.10">
    <property type="entry name" value="Apoptosis, Tumor Necrosis Factor Receptor Associated Protein 2, Chain A"/>
    <property type="match status" value="1"/>
</dbReference>
<feature type="region of interest" description="Disordered" evidence="1">
    <location>
        <begin position="146"/>
        <end position="229"/>
    </location>
</feature>
<feature type="signal peptide" evidence="2">
    <location>
        <begin position="1"/>
        <end position="17"/>
    </location>
</feature>
<dbReference type="SUPFAM" id="SSF49599">
    <property type="entry name" value="TRAF domain-like"/>
    <property type="match status" value="1"/>
</dbReference>
<evidence type="ECO:0000256" key="2">
    <source>
        <dbReference type="SAM" id="SignalP"/>
    </source>
</evidence>
<dbReference type="AlphaFoldDB" id="A0AA88HQ76"/>
<sequence>MLLLILIIVLLLQNVAPQSIRRSAARRSQTLEEIQTQLDDVAKVDDVKDGTLCHVSSENLLLAAEATARGVLQGVCNPREIEDRLHNIESQIADQFTIVKTMILNIEQKMASQENNMKRYLRKLYGSMENLQTSCRSGGRYLAKQGLKHNRGRGAQDVPGISTPGKSRTAQTGTGVSSSGGGGATLPSSQRASINGRSQSSDSQLPSQDFDIDEDDFEDDEAEGAPGPRQFEIDKFNNTIHVENGKRVYTFYWQVDDMKYKIENWGIQRSLRSNSFYIFQYGYRMYMRIYPRQNGKNLFIHVGLTKGEYDEALEWPFTLKHRITIMDQSNSPVDTMSRIWDPQVLCSEWNWKRPQNYPNDDNYECVGLGLPHSDVTSRDYIQDNSLLIKFTVFLDPIFS</sequence>
<dbReference type="InterPro" id="IPR002083">
    <property type="entry name" value="MATH/TRAF_dom"/>
</dbReference>
<gene>
    <name evidence="4" type="ORF">QYM36_012433</name>
</gene>
<comment type="caution">
    <text evidence="4">The sequence shown here is derived from an EMBL/GenBank/DDBJ whole genome shotgun (WGS) entry which is preliminary data.</text>
</comment>
<dbReference type="InterPro" id="IPR049342">
    <property type="entry name" value="TRAF1-6_MATH_dom"/>
</dbReference>
<keyword evidence="5" id="KW-1185">Reference proteome</keyword>
<dbReference type="Proteomes" id="UP001187531">
    <property type="component" value="Unassembled WGS sequence"/>
</dbReference>
<name>A0AA88HQ76_ARTSF</name>
<feature type="compositionally biased region" description="Low complexity" evidence="1">
    <location>
        <begin position="198"/>
        <end position="209"/>
    </location>
</feature>
<evidence type="ECO:0000259" key="3">
    <source>
        <dbReference type="PROSITE" id="PS50144"/>
    </source>
</evidence>
<feature type="compositionally biased region" description="Acidic residues" evidence="1">
    <location>
        <begin position="210"/>
        <end position="223"/>
    </location>
</feature>
<protein>
    <recommendedName>
        <fullName evidence="3">MATH domain-containing protein</fullName>
    </recommendedName>
</protein>
<feature type="domain" description="MATH" evidence="3">
    <location>
        <begin position="248"/>
        <end position="392"/>
    </location>
</feature>
<organism evidence="4 5">
    <name type="scientific">Artemia franciscana</name>
    <name type="common">Brine shrimp</name>
    <name type="synonym">Artemia sanfranciscana</name>
    <dbReference type="NCBI Taxonomy" id="6661"/>
    <lineage>
        <taxon>Eukaryota</taxon>
        <taxon>Metazoa</taxon>
        <taxon>Ecdysozoa</taxon>
        <taxon>Arthropoda</taxon>
        <taxon>Crustacea</taxon>
        <taxon>Branchiopoda</taxon>
        <taxon>Anostraca</taxon>
        <taxon>Artemiidae</taxon>
        <taxon>Artemia</taxon>
    </lineage>
</organism>
<feature type="compositionally biased region" description="Polar residues" evidence="1">
    <location>
        <begin position="186"/>
        <end position="197"/>
    </location>
</feature>
<dbReference type="PROSITE" id="PS50144">
    <property type="entry name" value="MATH"/>
    <property type="match status" value="1"/>
</dbReference>
<evidence type="ECO:0000313" key="4">
    <source>
        <dbReference type="EMBL" id="KAK2711249.1"/>
    </source>
</evidence>
<dbReference type="InterPro" id="IPR008974">
    <property type="entry name" value="TRAF-like"/>
</dbReference>
<evidence type="ECO:0000256" key="1">
    <source>
        <dbReference type="SAM" id="MobiDB-lite"/>
    </source>
</evidence>